<name>A0ABX3W9G4_9MYCO</name>
<comment type="caution">
    <text evidence="2">The sequence shown here is derived from an EMBL/GenBank/DDBJ whole genome shotgun (WGS) entry which is preliminary data.</text>
</comment>
<protein>
    <submittedName>
        <fullName evidence="2">Uncharacterized protein</fullName>
    </submittedName>
</protein>
<evidence type="ECO:0000313" key="2">
    <source>
        <dbReference type="EMBL" id="ORX07569.1"/>
    </source>
</evidence>
<feature type="region of interest" description="Disordered" evidence="1">
    <location>
        <begin position="44"/>
        <end position="77"/>
    </location>
</feature>
<reference evidence="2 3" key="1">
    <citation type="submission" date="2016-01" db="EMBL/GenBank/DDBJ databases">
        <title>The new phylogeny of the genus Mycobacterium.</title>
        <authorList>
            <person name="Tarcisio F."/>
            <person name="Conor M."/>
            <person name="Antonella G."/>
            <person name="Elisabetta G."/>
            <person name="Giulia F.S."/>
            <person name="Sara T."/>
            <person name="Anna F."/>
            <person name="Clotilde B."/>
            <person name="Roberto B."/>
            <person name="Veronica D.S."/>
            <person name="Fabio R."/>
            <person name="Monica P."/>
            <person name="Olivier J."/>
            <person name="Enrico T."/>
            <person name="Nicola S."/>
        </authorList>
    </citation>
    <scope>NUCLEOTIDE SEQUENCE [LARGE SCALE GENOMIC DNA]</scope>
    <source>
        <strain evidence="2 3">DSM 44626</strain>
    </source>
</reference>
<evidence type="ECO:0000256" key="1">
    <source>
        <dbReference type="SAM" id="MobiDB-lite"/>
    </source>
</evidence>
<dbReference type="Proteomes" id="UP000193710">
    <property type="component" value="Unassembled WGS sequence"/>
</dbReference>
<proteinExistence type="predicted"/>
<organism evidence="2 3">
    <name type="scientific">Mycobacterium triplex</name>
    <dbReference type="NCBI Taxonomy" id="47839"/>
    <lineage>
        <taxon>Bacteria</taxon>
        <taxon>Bacillati</taxon>
        <taxon>Actinomycetota</taxon>
        <taxon>Actinomycetes</taxon>
        <taxon>Mycobacteriales</taxon>
        <taxon>Mycobacteriaceae</taxon>
        <taxon>Mycobacterium</taxon>
        <taxon>Mycobacterium simiae complex</taxon>
    </lineage>
</organism>
<dbReference type="EMBL" id="LQPY01000004">
    <property type="protein sequence ID" value="ORX07569.1"/>
    <property type="molecule type" value="Genomic_DNA"/>
</dbReference>
<gene>
    <name evidence="2" type="ORF">AWC29_05145</name>
</gene>
<evidence type="ECO:0000313" key="3">
    <source>
        <dbReference type="Proteomes" id="UP000193710"/>
    </source>
</evidence>
<accession>A0ABX3W9G4</accession>
<sequence length="77" mass="8384">MVAGRVCGVGHASGAGLGFSTRGVMTMAEVSKTAGVTAWTGSWRLPTDKGDHQRAVRRQRRQDRRAVASLRKVYGRR</sequence>
<keyword evidence="3" id="KW-1185">Reference proteome</keyword>